<dbReference type="Proteomes" id="UP000521872">
    <property type="component" value="Unassembled WGS sequence"/>
</dbReference>
<name>A0A8H4QJW3_9AGAR</name>
<reference evidence="1 2" key="1">
    <citation type="submission" date="2019-12" db="EMBL/GenBank/DDBJ databases">
        <authorList>
            <person name="Floudas D."/>
            <person name="Bentzer J."/>
            <person name="Ahren D."/>
            <person name="Johansson T."/>
            <person name="Persson P."/>
            <person name="Tunlid A."/>
        </authorList>
    </citation>
    <scope>NUCLEOTIDE SEQUENCE [LARGE SCALE GENOMIC DNA]</scope>
    <source>
        <strain evidence="1 2">CBS 102.39</strain>
    </source>
</reference>
<accession>A0A8H4QJW3</accession>
<dbReference type="AlphaFoldDB" id="A0A8H4QJW3"/>
<gene>
    <name evidence="1" type="ORF">D9613_004056</name>
</gene>
<dbReference type="EMBL" id="JAACJL010000057">
    <property type="protein sequence ID" value="KAF4612249.1"/>
    <property type="molecule type" value="Genomic_DNA"/>
</dbReference>
<protein>
    <submittedName>
        <fullName evidence="1">Uncharacterized protein</fullName>
    </submittedName>
</protein>
<evidence type="ECO:0000313" key="2">
    <source>
        <dbReference type="Proteomes" id="UP000521872"/>
    </source>
</evidence>
<keyword evidence="2" id="KW-1185">Reference proteome</keyword>
<evidence type="ECO:0000313" key="1">
    <source>
        <dbReference type="EMBL" id="KAF4612249.1"/>
    </source>
</evidence>
<sequence>MAQELVEQKVANTPVPENTVTTVTLTVDKPKEVNLQTLAELTEAALNVLAPLCQQDKLSEKALVYVGAIDSSINAAQYGYDVCEDVIRMAELIKDNAAEAELSKFAENVLLQAQNAHERVKGTLEKFRDVRVQLQTLINETRSQEDKNPHTEDELDRLEKSIHIFESLQENVDQYASWWSWMNLATNSQVQSAIMYQVNHTSMRKKANLRVWRNTKASFLDYTRKIKKVQNHHDEIFQLAATNSFSTATTIDPDFLNKQLSLSDERKQSISPDDASSSCFFRALQSIFCFWK</sequence>
<organism evidence="1 2">
    <name type="scientific">Agrocybe pediades</name>
    <dbReference type="NCBI Taxonomy" id="84607"/>
    <lineage>
        <taxon>Eukaryota</taxon>
        <taxon>Fungi</taxon>
        <taxon>Dikarya</taxon>
        <taxon>Basidiomycota</taxon>
        <taxon>Agaricomycotina</taxon>
        <taxon>Agaricomycetes</taxon>
        <taxon>Agaricomycetidae</taxon>
        <taxon>Agaricales</taxon>
        <taxon>Agaricineae</taxon>
        <taxon>Strophariaceae</taxon>
        <taxon>Agrocybe</taxon>
    </lineage>
</organism>
<proteinExistence type="predicted"/>
<comment type="caution">
    <text evidence="1">The sequence shown here is derived from an EMBL/GenBank/DDBJ whole genome shotgun (WGS) entry which is preliminary data.</text>
</comment>